<dbReference type="InterPro" id="IPR014284">
    <property type="entry name" value="RNA_pol_sigma-70_dom"/>
</dbReference>
<dbReference type="Proteomes" id="UP000334990">
    <property type="component" value="Unassembled WGS sequence"/>
</dbReference>
<dbReference type="CDD" id="cd06171">
    <property type="entry name" value="Sigma70_r4"/>
    <property type="match status" value="1"/>
</dbReference>
<dbReference type="Gene3D" id="1.10.1740.10">
    <property type="match status" value="1"/>
</dbReference>
<dbReference type="GO" id="GO:0006352">
    <property type="term" value="P:DNA-templated transcription initiation"/>
    <property type="evidence" value="ECO:0007669"/>
    <property type="project" value="InterPro"/>
</dbReference>
<dbReference type="EMBL" id="BLAD01000072">
    <property type="protein sequence ID" value="GES03783.1"/>
    <property type="molecule type" value="Genomic_DNA"/>
</dbReference>
<evidence type="ECO:0000256" key="1">
    <source>
        <dbReference type="ARBA" id="ARBA00010641"/>
    </source>
</evidence>
<dbReference type="GO" id="GO:0016987">
    <property type="term" value="F:sigma factor activity"/>
    <property type="evidence" value="ECO:0007669"/>
    <property type="project" value="UniProtKB-KW"/>
</dbReference>
<dbReference type="SUPFAM" id="SSF88659">
    <property type="entry name" value="Sigma3 and sigma4 domains of RNA polymerase sigma factors"/>
    <property type="match status" value="1"/>
</dbReference>
<proteinExistence type="inferred from homology"/>
<dbReference type="OrthoDB" id="3541604at2"/>
<dbReference type="InterPro" id="IPR039425">
    <property type="entry name" value="RNA_pol_sigma-70-like"/>
</dbReference>
<keyword evidence="4" id="KW-0238">DNA-binding</keyword>
<keyword evidence="2" id="KW-0805">Transcription regulation</keyword>
<dbReference type="NCBIfam" id="TIGR02937">
    <property type="entry name" value="sigma70-ECF"/>
    <property type="match status" value="1"/>
</dbReference>
<dbReference type="GO" id="GO:0003677">
    <property type="term" value="F:DNA binding"/>
    <property type="evidence" value="ECO:0007669"/>
    <property type="project" value="UniProtKB-KW"/>
</dbReference>
<evidence type="ECO:0000313" key="9">
    <source>
        <dbReference type="Proteomes" id="UP000334990"/>
    </source>
</evidence>
<comment type="similarity">
    <text evidence="1">Belongs to the sigma-70 factor family. ECF subfamily.</text>
</comment>
<dbReference type="PANTHER" id="PTHR43133:SF50">
    <property type="entry name" value="ECF RNA POLYMERASE SIGMA FACTOR SIGM"/>
    <property type="match status" value="1"/>
</dbReference>
<comment type="caution">
    <text evidence="8">The sequence shown here is derived from an EMBL/GenBank/DDBJ whole genome shotgun (WGS) entry which is preliminary data.</text>
</comment>
<evidence type="ECO:0000259" key="7">
    <source>
        <dbReference type="Pfam" id="PF08281"/>
    </source>
</evidence>
<dbReference type="InterPro" id="IPR013324">
    <property type="entry name" value="RNA_pol_sigma_r3/r4-like"/>
</dbReference>
<gene>
    <name evidence="8" type="ORF">Acor_58490</name>
</gene>
<dbReference type="InterPro" id="IPR014325">
    <property type="entry name" value="RNA_pol_sigma-E_actinobac"/>
</dbReference>
<dbReference type="PANTHER" id="PTHR43133">
    <property type="entry name" value="RNA POLYMERASE ECF-TYPE SIGMA FACTO"/>
    <property type="match status" value="1"/>
</dbReference>
<reference evidence="8 9" key="1">
    <citation type="submission" date="2019-10" db="EMBL/GenBank/DDBJ databases">
        <title>Whole genome shotgun sequence of Acrocarpospora corrugata NBRC 13972.</title>
        <authorList>
            <person name="Ichikawa N."/>
            <person name="Kimura A."/>
            <person name="Kitahashi Y."/>
            <person name="Komaki H."/>
            <person name="Oguchi A."/>
        </authorList>
    </citation>
    <scope>NUCLEOTIDE SEQUENCE [LARGE SCALE GENOMIC DNA]</scope>
    <source>
        <strain evidence="8 9">NBRC 13972</strain>
    </source>
</reference>
<dbReference type="Gene3D" id="2.120.10.30">
    <property type="entry name" value="TolB, C-terminal domain"/>
    <property type="match status" value="1"/>
</dbReference>
<dbReference type="InterPro" id="IPR007627">
    <property type="entry name" value="RNA_pol_sigma70_r2"/>
</dbReference>
<dbReference type="SUPFAM" id="SSF88946">
    <property type="entry name" value="Sigma2 domain of RNA polymerase sigma factors"/>
    <property type="match status" value="1"/>
</dbReference>
<dbReference type="Gene3D" id="1.10.10.10">
    <property type="entry name" value="Winged helix-like DNA-binding domain superfamily/Winged helix DNA-binding domain"/>
    <property type="match status" value="1"/>
</dbReference>
<dbReference type="Pfam" id="PF08281">
    <property type="entry name" value="Sigma70_r4_2"/>
    <property type="match status" value="1"/>
</dbReference>
<evidence type="ECO:0000259" key="6">
    <source>
        <dbReference type="Pfam" id="PF04542"/>
    </source>
</evidence>
<dbReference type="InterPro" id="IPR013325">
    <property type="entry name" value="RNA_pol_sigma_r2"/>
</dbReference>
<organism evidence="8 9">
    <name type="scientific">Acrocarpospora corrugata</name>
    <dbReference type="NCBI Taxonomy" id="35763"/>
    <lineage>
        <taxon>Bacteria</taxon>
        <taxon>Bacillati</taxon>
        <taxon>Actinomycetota</taxon>
        <taxon>Actinomycetes</taxon>
        <taxon>Streptosporangiales</taxon>
        <taxon>Streptosporangiaceae</taxon>
        <taxon>Acrocarpospora</taxon>
    </lineage>
</organism>
<dbReference type="SUPFAM" id="SSF69304">
    <property type="entry name" value="Tricorn protease N-terminal domain"/>
    <property type="match status" value="1"/>
</dbReference>
<feature type="domain" description="RNA polymerase sigma factor 70 region 4 type 2" evidence="7">
    <location>
        <begin position="102"/>
        <end position="141"/>
    </location>
</feature>
<keyword evidence="3" id="KW-0731">Sigma factor</keyword>
<keyword evidence="5" id="KW-0804">Transcription</keyword>
<dbReference type="RefSeq" id="WP_155339914.1">
    <property type="nucleotide sequence ID" value="NZ_BAAABN010000057.1"/>
</dbReference>
<name>A0A5M3W9D5_9ACTN</name>
<protein>
    <submittedName>
        <fullName evidence="8">Uncharacterized protein</fullName>
    </submittedName>
</protein>
<keyword evidence="9" id="KW-1185">Reference proteome</keyword>
<dbReference type="AlphaFoldDB" id="A0A5M3W9D5"/>
<dbReference type="InterPro" id="IPR036388">
    <property type="entry name" value="WH-like_DNA-bd_sf"/>
</dbReference>
<evidence type="ECO:0000256" key="5">
    <source>
        <dbReference type="ARBA" id="ARBA00023163"/>
    </source>
</evidence>
<evidence type="ECO:0000313" key="8">
    <source>
        <dbReference type="EMBL" id="GES03783.1"/>
    </source>
</evidence>
<accession>A0A5M3W9D5</accession>
<dbReference type="InterPro" id="IPR011042">
    <property type="entry name" value="6-blade_b-propeller_TolB-like"/>
</dbReference>
<evidence type="ECO:0000256" key="2">
    <source>
        <dbReference type="ARBA" id="ARBA00023015"/>
    </source>
</evidence>
<evidence type="ECO:0000256" key="3">
    <source>
        <dbReference type="ARBA" id="ARBA00023082"/>
    </source>
</evidence>
<dbReference type="InterPro" id="IPR013249">
    <property type="entry name" value="RNA_pol_sigma70_r4_t2"/>
</dbReference>
<feature type="domain" description="RNA polymerase sigma-70 region 2" evidence="6">
    <location>
        <begin position="11"/>
        <end position="75"/>
    </location>
</feature>
<evidence type="ECO:0000256" key="4">
    <source>
        <dbReference type="ARBA" id="ARBA00023125"/>
    </source>
</evidence>
<sequence length="511" mass="56196">MDRNDSFRGFVAGHQQALMRTAYLLTGDAHQAEDLLQSVLLKVLARWSRLSHVEHPEAYARKALLNQYISWRRRRVSSELPTADPPDRPYSGEDSTIVRLVMRQALMRLPPRQRAVIVLRYYEDRTERETAELLNCSIGTVVVIALGTTVTIRLLPDRPQDAASQSDLPARGVGPLSHAYKTFCEPDSGKAPSGCRDGGWRVVTRSGKTYHVPEALPSLAPGRTGLRDSPLAISRDGQKIAYYSAEKGTFQVRDLASGQKTTAASKVPKAQLGSISRLMLSDDGRFVAFSKVPDFKDPALLIDMRDGVVRELPNRWVPIGLSQDGAIITLAEYSPRSQLRTISNLWPSSSKGDSTSVILPVHYFFSPLAPDGKTVAVIENRSTAEQPCRRGNLAMMDTLTGKKRKTTVISGLPSDVSQISLRTWLSAEEVTALTMSVRCRPASEVPDDEPAVIDLPYRTMTAYAVNVRTGKARKLATYRAQGFFEIVLPGPPGLCDLGLGAGRGKTRAKER</sequence>
<dbReference type="NCBIfam" id="TIGR02983">
    <property type="entry name" value="SigE-fam_strep"/>
    <property type="match status" value="1"/>
</dbReference>
<dbReference type="Pfam" id="PF04542">
    <property type="entry name" value="Sigma70_r2"/>
    <property type="match status" value="1"/>
</dbReference>